<evidence type="ECO:0000256" key="1">
    <source>
        <dbReference type="SAM" id="MobiDB-lite"/>
    </source>
</evidence>
<dbReference type="PANTHER" id="PTHR39662">
    <property type="entry name" value="DUF354 DOMAIN-CONTAINING PROTEIN-RELATED"/>
    <property type="match status" value="1"/>
</dbReference>
<evidence type="ECO:0000313" key="3">
    <source>
        <dbReference type="Proteomes" id="UP000509626"/>
    </source>
</evidence>
<gene>
    <name evidence="2" type="ORF">HUG12_21360</name>
</gene>
<protein>
    <submittedName>
        <fullName evidence="2">DUF354 domain-containing protein</fullName>
    </submittedName>
</protein>
<dbReference type="SUPFAM" id="SSF53756">
    <property type="entry name" value="UDP-Glycosyltransferase/glycogen phosphorylase"/>
    <property type="match status" value="1"/>
</dbReference>
<sequence>MRALFDVSHPAHVHLFRHAIRELEADGHRVHVTSREKDVTTDLLDAAGIDHTVLSSHRGTLPGLAAEWTVREARTLTTAARFRPDVVVSHLNPPAVHAARLVGSPSIVFADSEPVRVPVHLACPLASVVCTPRSFSKDLGRSHRCYDGFHELAYLHPDRFEPDRGILEASGVDPDARYFVLRFVSWEAHHDVGEGGLSLEAKRELVARLSEHGEVYVSSESELPPEFEPYRLPVPPEAIHSLLHFADLYVGDSQTMATEAGLLATPAVRSNSFVGDGDMTNFRVLDDEYGLVRSVADEERAVEKARSLATDPEADARWRRRLDRFLEEAVDVTGFMLDLIHAAADEGGEVARHVAHEVGEPPAATDDRPRPVVHAADGGADR</sequence>
<dbReference type="PANTHER" id="PTHR39662:SF1">
    <property type="entry name" value="DUF354 DOMAIN-CONTAINING PROTEIN"/>
    <property type="match status" value="1"/>
</dbReference>
<evidence type="ECO:0000313" key="2">
    <source>
        <dbReference type="EMBL" id="QLG64329.1"/>
    </source>
</evidence>
<reference evidence="2 3" key="1">
    <citation type="submission" date="2020-06" db="EMBL/GenBank/DDBJ databases">
        <title>NJ-3-1, isolated from saline soil.</title>
        <authorList>
            <person name="Cui H.L."/>
            <person name="Shi X."/>
        </authorList>
    </citation>
    <scope>NUCLEOTIDE SEQUENCE [LARGE SCALE GENOMIC DNA]</scope>
    <source>
        <strain evidence="2 3">NJ-3-1</strain>
        <plasmid evidence="2 3">unnamed1</plasmid>
    </source>
</reference>
<dbReference type="PIRSF" id="PIRSF005357">
    <property type="entry name" value="UCP005357"/>
    <property type="match status" value="1"/>
</dbReference>
<dbReference type="Proteomes" id="UP000509626">
    <property type="component" value="Plasmid unnamed1"/>
</dbReference>
<dbReference type="EMBL" id="CP058580">
    <property type="protein sequence ID" value="QLG64329.1"/>
    <property type="molecule type" value="Genomic_DNA"/>
</dbReference>
<feature type="compositionally biased region" description="Basic and acidic residues" evidence="1">
    <location>
        <begin position="359"/>
        <end position="370"/>
    </location>
</feature>
<dbReference type="OrthoDB" id="185087at2157"/>
<dbReference type="KEGG" id="halu:HUG12_21360"/>
<organism evidence="2 3">
    <name type="scientific">Halorarum salinum</name>
    <dbReference type="NCBI Taxonomy" id="2743089"/>
    <lineage>
        <taxon>Archaea</taxon>
        <taxon>Methanobacteriati</taxon>
        <taxon>Methanobacteriota</taxon>
        <taxon>Stenosarchaea group</taxon>
        <taxon>Halobacteria</taxon>
        <taxon>Halobacteriales</taxon>
        <taxon>Haloferacaceae</taxon>
        <taxon>Halorarum</taxon>
    </lineage>
</organism>
<dbReference type="GeneID" id="56040065"/>
<keyword evidence="3" id="KW-1185">Reference proteome</keyword>
<feature type="region of interest" description="Disordered" evidence="1">
    <location>
        <begin position="359"/>
        <end position="382"/>
    </location>
</feature>
<dbReference type="InterPro" id="IPR007152">
    <property type="entry name" value="DUF354"/>
</dbReference>
<dbReference type="Pfam" id="PF04007">
    <property type="entry name" value="DUF354"/>
    <property type="match status" value="1"/>
</dbReference>
<name>A0A7D5LET6_9EURY</name>
<dbReference type="RefSeq" id="WP_179270911.1">
    <property type="nucleotide sequence ID" value="NZ_CP058580.1"/>
</dbReference>
<accession>A0A7D5LET6</accession>
<dbReference type="AlphaFoldDB" id="A0A7D5LET6"/>
<proteinExistence type="predicted"/>
<geneLocation type="plasmid" evidence="2 3">
    <name>unnamed1</name>
</geneLocation>
<keyword evidence="2" id="KW-0614">Plasmid</keyword>